<dbReference type="InterPro" id="IPR027417">
    <property type="entry name" value="P-loop_NTPase"/>
</dbReference>
<keyword evidence="3 10" id="KW-0812">Transmembrane</keyword>
<evidence type="ECO:0000256" key="1">
    <source>
        <dbReference type="ARBA" id="ARBA00004651"/>
    </source>
</evidence>
<evidence type="ECO:0000256" key="5">
    <source>
        <dbReference type="ARBA" id="ARBA00022741"/>
    </source>
</evidence>
<dbReference type="InterPro" id="IPR023839">
    <property type="entry name" value="Firmicutes_EssC_C"/>
</dbReference>
<dbReference type="CDD" id="cd01127">
    <property type="entry name" value="TrwB_TraG_TraD_VirD4"/>
    <property type="match status" value="1"/>
</dbReference>
<dbReference type="InterPro" id="IPR022206">
    <property type="entry name" value="Firmicutes_EssC_N"/>
</dbReference>
<feature type="domain" description="FtsK" evidence="11">
    <location>
        <begin position="653"/>
        <end position="847"/>
    </location>
</feature>
<feature type="domain" description="FtsK" evidence="11">
    <location>
        <begin position="999"/>
        <end position="1185"/>
    </location>
</feature>
<accession>A0ABN0RIZ5</accession>
<feature type="binding site" evidence="9">
    <location>
        <begin position="673"/>
        <end position="680"/>
    </location>
    <ligand>
        <name>ATP</name>
        <dbReference type="ChEBI" id="CHEBI:30616"/>
    </ligand>
</feature>
<proteinExistence type="predicted"/>
<name>A0ABN0RIZ5_9LIST</name>
<evidence type="ECO:0000256" key="10">
    <source>
        <dbReference type="SAM" id="Phobius"/>
    </source>
</evidence>
<evidence type="ECO:0000256" key="9">
    <source>
        <dbReference type="PROSITE-ProRule" id="PRU00289"/>
    </source>
</evidence>
<dbReference type="Pfam" id="PF01580">
    <property type="entry name" value="FtsK_SpoIIIE"/>
    <property type="match status" value="2"/>
</dbReference>
<keyword evidence="7 10" id="KW-1133">Transmembrane helix</keyword>
<feature type="transmembrane region" description="Helical" evidence="10">
    <location>
        <begin position="257"/>
        <end position="278"/>
    </location>
</feature>
<dbReference type="NCBIfam" id="TIGR03928">
    <property type="entry name" value="T7_EssCb_Firm"/>
    <property type="match status" value="1"/>
</dbReference>
<gene>
    <name evidence="12" type="ORF">MFLO_01950</name>
</gene>
<comment type="subcellular location">
    <subcellularLocation>
        <location evidence="1">Cell membrane</location>
        <topology evidence="1">Multi-pass membrane protein</topology>
    </subcellularLocation>
</comment>
<keyword evidence="5 9" id="KW-0547">Nucleotide-binding</keyword>
<sequence>MMNKALLIVTNGTTCHKHHLEPGKVVRIGSGHEDDICYPELNSGFDVNLQEETWFAGSTALEFNSLTKIELEEAKPLSLFLADDLVVETFDVSAELSVTFGSGSENDVVLRNLPVDFVLLRDTKEALFEAHIFGGEIYYNFERAEKGTIALGAGDQLYIGGIQIAVGQDELTLTGPKNSFETRLASLYAADSVFGADYPDYHRSPRIIYRAPEDKITLSKPSAKPAKPTEGILKLILPPLVMIAITVLISIFQPRGIYILMTLAMTGMTVIMSLTTYIKNSKKYKVDMKDREENYDLYLKRKTKELFDASEKQRKALDYHYPSITEIRDMALRIDSRIYEKTRMHHDFLTFRVGTGTEPSSFSVDFREEEFTLDKDELVTEAERLKGEYLDVKHVPVATDLMNGPVGYIGPRKLVLEQLKMLVMQTALFHSYYDLQFVTIFPEEEKTEWDWMRWLPHANIRDVNVRGFVYHERSRDQVLNSLYQILKERKQAIAERPNQNEKLFFAPHYVVLITDEKLVLDHTVMEFFNEDPSELGVSLVFVQDVMQSLPENVKTVVDIRDQNSGNIILEQGELVDRAFVPDHLPAGFDKEAISRALAPLNHLQNLKNSIPESVTFLEMYGVERVEELGIAQRWAKNETYKSLAVPLGLRGKEDIVNLNLHEKAHGPHGLVAGTTGSGKSEIIQSYIISLAVNFHPYEVAFLLIDYKGGGMANLFKNMPHLLGTITNLDGAQSMRALASIKAELQKRQRLFGEHDVNHINQYQKLYKQGKATEAMPHLFLISDEFAELKSEQPEFMKELVSTARIGRSLGIHLILATQKPSGVVDDQIWSNSKFKLALKVQNASDSNEILKTPDAADITLPGRAYLQVGNNEIYELFQSAWSGADYVPDKENEDYLDTTVYAINDLGQYDILTEDLSGLDKKEDLTKLPSELDAVIDHIHDYTESEQIEPLPRPWLPPLAEQIFLPDLAPIDYRFGWKAPKHPLMPIVGFLDIPEMQAQEPLQLDLAKDGHLAVFSSPGYGKSTFLQTLVMSLAREHNPERLHVYLLDLGTNGLLPLKDLPHVADTIMVDEEIKMHKLIRRMTRELKERKQKLSEYGVANIEMYEKASGTEVPSILLVIDAFDSVQEAAYKDDFEKLVAQVAREGAGVGIHLAISAVRTNAIRMQVLANIKTQISLYMIDPTEPRNIVGKTDLTIEEMAGRGLVKLENPTLFQAALPVQGADTLEIIEAIQDEAAKMEADWKGAVPAPIPMVPDVLPLKEYLADSKVTAMLSSGAVPFAVDFEDVEPIDLNLQKNGHTLVLADMNDLIERTMLSLLEILSQTANTDMAILDGSTGRFQAYRGRINLYGNDTTSFDHVVEQLTGLLENREQAWQNYQAESGGNGLLQDFIRGITPVVVVVADTAFLAENLSISSQTGLQRLVDQGARMVLFLSQVPLAGRFIELMMMYRRHLRNKKREYFSAESATKACLM</sequence>
<dbReference type="InterPro" id="IPR050206">
    <property type="entry name" value="FtsK/SpoIIIE/SftA"/>
</dbReference>
<dbReference type="Pfam" id="PF12538">
    <property type="entry name" value="FtsK_SpoIIIE_N"/>
    <property type="match status" value="1"/>
</dbReference>
<evidence type="ECO:0000313" key="12">
    <source>
        <dbReference type="EMBL" id="EUJ33942.1"/>
    </source>
</evidence>
<protein>
    <submittedName>
        <fullName evidence="12">FtsK/SpoIIIE family protein</fullName>
    </submittedName>
</protein>
<keyword evidence="6 9" id="KW-0067">ATP-binding</keyword>
<dbReference type="InterPro" id="IPR002543">
    <property type="entry name" value="FtsK_dom"/>
</dbReference>
<dbReference type="EMBL" id="AODF01000001">
    <property type="protein sequence ID" value="EUJ33942.1"/>
    <property type="molecule type" value="Genomic_DNA"/>
</dbReference>
<evidence type="ECO:0000256" key="8">
    <source>
        <dbReference type="ARBA" id="ARBA00023136"/>
    </source>
</evidence>
<evidence type="ECO:0000256" key="3">
    <source>
        <dbReference type="ARBA" id="ARBA00022692"/>
    </source>
</evidence>
<evidence type="ECO:0000259" key="11">
    <source>
        <dbReference type="PROSITE" id="PS50901"/>
    </source>
</evidence>
<dbReference type="PANTHER" id="PTHR22683">
    <property type="entry name" value="SPORULATION PROTEIN RELATED"/>
    <property type="match status" value="1"/>
</dbReference>
<comment type="caution">
    <text evidence="12">The sequence shown here is derived from an EMBL/GenBank/DDBJ whole genome shotgun (WGS) entry which is preliminary data.</text>
</comment>
<dbReference type="RefSeq" id="WP_338151498.1">
    <property type="nucleotide sequence ID" value="NZ_AODF01000001.1"/>
</dbReference>
<evidence type="ECO:0000256" key="2">
    <source>
        <dbReference type="ARBA" id="ARBA00022475"/>
    </source>
</evidence>
<evidence type="ECO:0000256" key="7">
    <source>
        <dbReference type="ARBA" id="ARBA00022989"/>
    </source>
</evidence>
<evidence type="ECO:0000256" key="6">
    <source>
        <dbReference type="ARBA" id="ARBA00022840"/>
    </source>
</evidence>
<evidence type="ECO:0000256" key="4">
    <source>
        <dbReference type="ARBA" id="ARBA00022737"/>
    </source>
</evidence>
<dbReference type="Gene3D" id="3.40.50.300">
    <property type="entry name" value="P-loop containing nucleotide triphosphate hydrolases"/>
    <property type="match status" value="2"/>
</dbReference>
<dbReference type="Proteomes" id="UP000019249">
    <property type="component" value="Unassembled WGS sequence"/>
</dbReference>
<keyword evidence="13" id="KW-1185">Reference proteome</keyword>
<reference evidence="12 13" key="1">
    <citation type="journal article" date="2014" name="Int. J. Syst. Evol. Microbiol.">
        <title>Listeria floridensis sp. nov., Listeria aquatica sp. nov., Listeria cornellensis sp. nov., Listeria riparia sp. nov. and Listeria grandensis sp. nov., from agricultural and natural environments.</title>
        <authorList>
            <person name="den Bakker H.C."/>
            <person name="Warchocki S."/>
            <person name="Wright E.M."/>
            <person name="Allred A.F."/>
            <person name="Ahlstrom C."/>
            <person name="Manuel C.S."/>
            <person name="Stasiewicz M.J."/>
            <person name="Burrell A."/>
            <person name="Roof S."/>
            <person name="Strawn L."/>
            <person name="Fortes E.D."/>
            <person name="Nightingale K.K."/>
            <person name="Kephart D."/>
            <person name="Wiedmann M."/>
        </authorList>
    </citation>
    <scope>NUCLEOTIDE SEQUENCE [LARGE SCALE GENOMIC DNA]</scope>
    <source>
        <strain evidence="12 13">FSL S10-1187</strain>
    </source>
</reference>
<evidence type="ECO:0000313" key="13">
    <source>
        <dbReference type="Proteomes" id="UP000019249"/>
    </source>
</evidence>
<dbReference type="PANTHER" id="PTHR22683:SF1">
    <property type="entry name" value="TYPE VII SECRETION SYSTEM PROTEIN ESSC"/>
    <property type="match status" value="1"/>
</dbReference>
<feature type="binding site" evidence="9">
    <location>
        <begin position="1016"/>
        <end position="1023"/>
    </location>
    <ligand>
        <name>ATP</name>
        <dbReference type="ChEBI" id="CHEBI:30616"/>
    </ligand>
</feature>
<feature type="transmembrane region" description="Helical" evidence="10">
    <location>
        <begin position="232"/>
        <end position="251"/>
    </location>
</feature>
<keyword evidence="4" id="KW-0677">Repeat</keyword>
<keyword evidence="8 10" id="KW-0472">Membrane</keyword>
<organism evidence="12 13">
    <name type="scientific">Listeria floridensis FSL S10-1187</name>
    <dbReference type="NCBI Taxonomy" id="1265817"/>
    <lineage>
        <taxon>Bacteria</taxon>
        <taxon>Bacillati</taxon>
        <taxon>Bacillota</taxon>
        <taxon>Bacilli</taxon>
        <taxon>Bacillales</taxon>
        <taxon>Listeriaceae</taxon>
        <taxon>Listeria</taxon>
    </lineage>
</organism>
<dbReference type="SUPFAM" id="SSF52540">
    <property type="entry name" value="P-loop containing nucleoside triphosphate hydrolases"/>
    <property type="match status" value="2"/>
</dbReference>
<keyword evidence="2" id="KW-1003">Cell membrane</keyword>
<dbReference type="PROSITE" id="PS50901">
    <property type="entry name" value="FTSK"/>
    <property type="match status" value="2"/>
</dbReference>